<dbReference type="RefSeq" id="WP_102525482.1">
    <property type="nucleotide sequence ID" value="NZ_LT960612.1"/>
</dbReference>
<evidence type="ECO:0000313" key="2">
    <source>
        <dbReference type="EMBL" id="SON52553.1"/>
    </source>
</evidence>
<sequence length="133" mass="15837">MLKESDFMITQHEFHFKKDAYPISKINNIRVKSLSLLDNLFQIVFWLVVFSGALWWASTLFDSFPFWWEVILYSFTSLGFIFALLRCARFALQIEFRHIDETGIQWINVTKSYSKKDAALFRKQVEQLKQKLA</sequence>
<dbReference type="EMBL" id="LT960612">
    <property type="protein sequence ID" value="SON52553.1"/>
    <property type="molecule type" value="Genomic_DNA"/>
</dbReference>
<accession>A0A2N8ZKW2</accession>
<name>A0A2N8ZKW2_9VIBR</name>
<dbReference type="KEGG" id="vta:B0942"/>
<dbReference type="AlphaFoldDB" id="A0A2N8ZKW2"/>
<reference evidence="2 3" key="1">
    <citation type="submission" date="2017-10" db="EMBL/GenBank/DDBJ databases">
        <authorList>
            <person name="Banno H."/>
            <person name="Chua N.-H."/>
        </authorList>
    </citation>
    <scope>NUCLEOTIDE SEQUENCE [LARGE SCALE GENOMIC DNA]</scope>
    <source>
        <strain evidence="2">Vibrio tapetis CECT4600</strain>
    </source>
</reference>
<keyword evidence="1" id="KW-0812">Transmembrane</keyword>
<proteinExistence type="predicted"/>
<organism evidence="2 3">
    <name type="scientific">Vibrio tapetis subsp. tapetis</name>
    <dbReference type="NCBI Taxonomy" id="1671868"/>
    <lineage>
        <taxon>Bacteria</taxon>
        <taxon>Pseudomonadati</taxon>
        <taxon>Pseudomonadota</taxon>
        <taxon>Gammaproteobacteria</taxon>
        <taxon>Vibrionales</taxon>
        <taxon>Vibrionaceae</taxon>
        <taxon>Vibrio</taxon>
    </lineage>
</organism>
<dbReference type="Proteomes" id="UP000235828">
    <property type="component" value="Chromosome B"/>
</dbReference>
<dbReference type="OrthoDB" id="5901837at2"/>
<feature type="transmembrane region" description="Helical" evidence="1">
    <location>
        <begin position="40"/>
        <end position="58"/>
    </location>
</feature>
<evidence type="ECO:0000256" key="1">
    <source>
        <dbReference type="SAM" id="Phobius"/>
    </source>
</evidence>
<evidence type="ECO:0000313" key="3">
    <source>
        <dbReference type="Proteomes" id="UP000235828"/>
    </source>
</evidence>
<keyword evidence="3" id="KW-1185">Reference proteome</keyword>
<keyword evidence="1" id="KW-1133">Transmembrane helix</keyword>
<feature type="transmembrane region" description="Helical" evidence="1">
    <location>
        <begin position="70"/>
        <end position="88"/>
    </location>
</feature>
<keyword evidence="1" id="KW-0472">Membrane</keyword>
<protein>
    <submittedName>
        <fullName evidence="2">Uncharacterized protein</fullName>
    </submittedName>
</protein>
<gene>
    <name evidence="2" type="ORF">VTAP4600_B0942</name>
</gene>